<dbReference type="VEuPathDB" id="AmoebaDB:EHI7A_018010"/>
<dbReference type="PROSITE" id="PS50102">
    <property type="entry name" value="RRM"/>
    <property type="match status" value="2"/>
</dbReference>
<evidence type="ECO:0000313" key="5">
    <source>
        <dbReference type="EMBL" id="GAT94851.1"/>
    </source>
</evidence>
<proteinExistence type="predicted"/>
<dbReference type="Gene3D" id="3.30.70.330">
    <property type="match status" value="2"/>
</dbReference>
<name>A0A5K1UQI1_ENTHI</name>
<dbReference type="OMA" id="MSERHEY"/>
<dbReference type="Proteomes" id="UP000078387">
    <property type="component" value="Unassembled WGS sequence"/>
</dbReference>
<dbReference type="VEuPathDB" id="AmoebaDB:EHI5A_009600"/>
<feature type="domain" description="RRM" evidence="4">
    <location>
        <begin position="26"/>
        <end position="99"/>
    </location>
</feature>
<gene>
    <name evidence="5" type="ORF">CL6EHI_135070</name>
</gene>
<feature type="compositionally biased region" description="Polar residues" evidence="3">
    <location>
        <begin position="347"/>
        <end position="379"/>
    </location>
</feature>
<reference evidence="5 6" key="1">
    <citation type="submission" date="2016-05" db="EMBL/GenBank/DDBJ databases">
        <title>First whole genome sequencing of Entamoeba histolytica HM1:IMSS-clone-6.</title>
        <authorList>
            <person name="Mukherjee Avik.K."/>
            <person name="Izumyama S."/>
            <person name="Nakada-Tsukui K."/>
            <person name="Nozaki T."/>
        </authorList>
    </citation>
    <scope>NUCLEOTIDE SEQUENCE [LARGE SCALE GENOMIC DNA]</scope>
    <source>
        <strain evidence="5 6">HM1:IMSS clone 6</strain>
    </source>
</reference>
<evidence type="ECO:0000256" key="1">
    <source>
        <dbReference type="ARBA" id="ARBA00022884"/>
    </source>
</evidence>
<dbReference type="InterPro" id="IPR000504">
    <property type="entry name" value="RRM_dom"/>
</dbReference>
<dbReference type="VEuPathDB" id="AmoebaDB:EHI_135070"/>
<evidence type="ECO:0000256" key="3">
    <source>
        <dbReference type="SAM" id="MobiDB-lite"/>
    </source>
</evidence>
<dbReference type="VEuPathDB" id="AmoebaDB:EHI8A_002430"/>
<dbReference type="FunFam" id="3.30.70.330:FF:001187">
    <property type="entry name" value="RNA recognition motif domain containing protein"/>
    <property type="match status" value="1"/>
</dbReference>
<evidence type="ECO:0000313" key="6">
    <source>
        <dbReference type="Proteomes" id="UP000078387"/>
    </source>
</evidence>
<keyword evidence="1 2" id="KW-0694">RNA-binding</keyword>
<dbReference type="CDD" id="cd12276">
    <property type="entry name" value="RRM2_MEI2_EAR1_like"/>
    <property type="match status" value="1"/>
</dbReference>
<protein>
    <submittedName>
        <fullName evidence="5">RNA recognition motif domain containing protein</fullName>
    </submittedName>
</protein>
<dbReference type="PANTHER" id="PTHR23189">
    <property type="entry name" value="RNA RECOGNITION MOTIF-CONTAINING"/>
    <property type="match status" value="1"/>
</dbReference>
<organism evidence="5 6">
    <name type="scientific">Entamoeba histolytica</name>
    <dbReference type="NCBI Taxonomy" id="5759"/>
    <lineage>
        <taxon>Eukaryota</taxon>
        <taxon>Amoebozoa</taxon>
        <taxon>Evosea</taxon>
        <taxon>Archamoebae</taxon>
        <taxon>Mastigamoebida</taxon>
        <taxon>Entamoebidae</taxon>
        <taxon>Entamoeba</taxon>
    </lineage>
</organism>
<dbReference type="Pfam" id="PF00076">
    <property type="entry name" value="RRM_1"/>
    <property type="match status" value="1"/>
</dbReference>
<feature type="domain" description="RRM" evidence="4">
    <location>
        <begin position="116"/>
        <end position="189"/>
    </location>
</feature>
<dbReference type="GO" id="GO:0003723">
    <property type="term" value="F:RNA binding"/>
    <property type="evidence" value="ECO:0007669"/>
    <property type="project" value="UniProtKB-UniRule"/>
</dbReference>
<dbReference type="SMART" id="SM00360">
    <property type="entry name" value="RRM"/>
    <property type="match status" value="2"/>
</dbReference>
<dbReference type="VEuPathDB" id="AmoebaDB:KM1_008270"/>
<comment type="caution">
    <text evidence="5">The sequence shown here is derived from an EMBL/GenBank/DDBJ whole genome shotgun (WGS) entry which is preliminary data.</text>
</comment>
<evidence type="ECO:0000259" key="4">
    <source>
        <dbReference type="PROSITE" id="PS50102"/>
    </source>
</evidence>
<dbReference type="SUPFAM" id="SSF54928">
    <property type="entry name" value="RNA-binding domain, RBD"/>
    <property type="match status" value="1"/>
</dbReference>
<dbReference type="FunFam" id="3.30.70.330:FF:001180">
    <property type="entry name" value="RNA recognition motif domain containing protein"/>
    <property type="match status" value="1"/>
</dbReference>
<dbReference type="InterPro" id="IPR035979">
    <property type="entry name" value="RBD_domain_sf"/>
</dbReference>
<dbReference type="InterPro" id="IPR034453">
    <property type="entry name" value="MEI2-like_RRM1"/>
</dbReference>
<dbReference type="InterPro" id="IPR012677">
    <property type="entry name" value="Nucleotide-bd_a/b_plait_sf"/>
</dbReference>
<dbReference type="AlphaFoldDB" id="A0A5K1UQI1"/>
<accession>A0A5K1UQI1</accession>
<sequence>MSERHEHSYRNKNQKVREDIVERKSRILFVRNICFNTNEESIKKLFEKYGEIKKVFCQIENRGIAFITFYDIRDAIKAHEELNKKEIGGRPIKIHYSLPKDNEINNMDSLKNHANLYVILRGFQKIPTNDEIFHYFEKFGEVSEVRDSADKITIKFIEYYDSRAAVKALESSNNAHWNEGTIEVKYASFSKKDLERIVETKNQLKKLKHDHLAKDRIKNYPKHKLPSSSSKTIPPYSIYPSLYQPPYTSTYPSQYQPPYVSYQYPPQYYPLSIQIQPLNNNPSPSVPQLYHSIHPYYQQQSPTTPKALPEYSNSQEQPFVQDPLQKPSPPQNLQTTSNPSDDRKQNESNPQPTYNPYFSSRQVQTTSEQSWKSDTNPYK</sequence>
<evidence type="ECO:0000256" key="2">
    <source>
        <dbReference type="PROSITE-ProRule" id="PRU00176"/>
    </source>
</evidence>
<feature type="region of interest" description="Disordered" evidence="3">
    <location>
        <begin position="299"/>
        <end position="379"/>
    </location>
</feature>
<dbReference type="EMBL" id="BDEQ01000001">
    <property type="protein sequence ID" value="GAT94851.1"/>
    <property type="molecule type" value="Genomic_DNA"/>
</dbReference>
<dbReference type="CDD" id="cd12524">
    <property type="entry name" value="RRM1_MEI2_like"/>
    <property type="match status" value="1"/>
</dbReference>